<dbReference type="PANTHER" id="PTHR33446">
    <property type="entry name" value="PROTEIN TONB-RELATED"/>
    <property type="match status" value="1"/>
</dbReference>
<evidence type="ECO:0000256" key="8">
    <source>
        <dbReference type="ARBA" id="ARBA00022989"/>
    </source>
</evidence>
<keyword evidence="8" id="KW-1133">Transmembrane helix</keyword>
<dbReference type="RefSeq" id="WP_182583728.1">
    <property type="nucleotide sequence ID" value="NZ_JABVCQ010000013.1"/>
</dbReference>
<dbReference type="PROSITE" id="PS52015">
    <property type="entry name" value="TONB_CTD"/>
    <property type="match status" value="1"/>
</dbReference>
<accession>A0A839HFG4</accession>
<evidence type="ECO:0000256" key="3">
    <source>
        <dbReference type="ARBA" id="ARBA00022448"/>
    </source>
</evidence>
<comment type="subcellular location">
    <subcellularLocation>
        <location evidence="1 10">Cell inner membrane</location>
        <topology evidence="1 10">Single-pass membrane protein</topology>
        <orientation evidence="1 10">Periplasmic side</orientation>
    </subcellularLocation>
</comment>
<dbReference type="Pfam" id="PF03544">
    <property type="entry name" value="TonB_C"/>
    <property type="match status" value="1"/>
</dbReference>
<dbReference type="NCBIfam" id="TIGR01352">
    <property type="entry name" value="tonB_Cterm"/>
    <property type="match status" value="1"/>
</dbReference>
<evidence type="ECO:0000256" key="4">
    <source>
        <dbReference type="ARBA" id="ARBA00022475"/>
    </source>
</evidence>
<keyword evidence="4 10" id="KW-1003">Cell membrane</keyword>
<feature type="compositionally biased region" description="Pro residues" evidence="11">
    <location>
        <begin position="71"/>
        <end position="96"/>
    </location>
</feature>
<feature type="compositionally biased region" description="Low complexity" evidence="11">
    <location>
        <begin position="97"/>
        <end position="114"/>
    </location>
</feature>
<reference evidence="13 14" key="1">
    <citation type="journal article" date="2020" name="Arch. Microbiol.">
        <title>The genome sequence of the giant phototrophic gammaproteobacterium Thiospirillum jenense gives insight into its physiological properties and phylogenetic relationships.</title>
        <authorList>
            <person name="Imhoff J.F."/>
            <person name="Meyer T.E."/>
            <person name="Kyndt J.A."/>
        </authorList>
    </citation>
    <scope>NUCLEOTIDE SEQUENCE [LARGE SCALE GENOMIC DNA]</scope>
    <source>
        <strain evidence="13 14">DSM 216</strain>
    </source>
</reference>
<evidence type="ECO:0000313" key="13">
    <source>
        <dbReference type="EMBL" id="MBB1126106.1"/>
    </source>
</evidence>
<feature type="domain" description="TonB C-terminal" evidence="12">
    <location>
        <begin position="170"/>
        <end position="261"/>
    </location>
</feature>
<keyword evidence="6" id="KW-0812">Transmembrane</keyword>
<dbReference type="EMBL" id="JABVCQ010000013">
    <property type="protein sequence ID" value="MBB1126106.1"/>
    <property type="molecule type" value="Genomic_DNA"/>
</dbReference>
<evidence type="ECO:0000256" key="9">
    <source>
        <dbReference type="ARBA" id="ARBA00023136"/>
    </source>
</evidence>
<dbReference type="GO" id="GO:0098797">
    <property type="term" value="C:plasma membrane protein complex"/>
    <property type="evidence" value="ECO:0007669"/>
    <property type="project" value="TreeGrafter"/>
</dbReference>
<evidence type="ECO:0000256" key="1">
    <source>
        <dbReference type="ARBA" id="ARBA00004383"/>
    </source>
</evidence>
<dbReference type="InterPro" id="IPR051045">
    <property type="entry name" value="TonB-dependent_transducer"/>
</dbReference>
<keyword evidence="5 10" id="KW-0997">Cell inner membrane</keyword>
<dbReference type="Gene3D" id="3.30.1150.10">
    <property type="match status" value="1"/>
</dbReference>
<evidence type="ECO:0000256" key="6">
    <source>
        <dbReference type="ARBA" id="ARBA00022692"/>
    </source>
</evidence>
<dbReference type="PANTHER" id="PTHR33446:SF2">
    <property type="entry name" value="PROTEIN TONB"/>
    <property type="match status" value="1"/>
</dbReference>
<evidence type="ECO:0000256" key="5">
    <source>
        <dbReference type="ARBA" id="ARBA00022519"/>
    </source>
</evidence>
<proteinExistence type="inferred from homology"/>
<dbReference type="GO" id="GO:0055085">
    <property type="term" value="P:transmembrane transport"/>
    <property type="evidence" value="ECO:0007669"/>
    <property type="project" value="InterPro"/>
</dbReference>
<evidence type="ECO:0000256" key="10">
    <source>
        <dbReference type="RuleBase" id="RU362123"/>
    </source>
</evidence>
<gene>
    <name evidence="13" type="ORF">HUK38_07665</name>
</gene>
<evidence type="ECO:0000256" key="7">
    <source>
        <dbReference type="ARBA" id="ARBA00022927"/>
    </source>
</evidence>
<dbReference type="AlphaFoldDB" id="A0A839HFG4"/>
<dbReference type="InterPro" id="IPR006260">
    <property type="entry name" value="TonB/TolA_C"/>
</dbReference>
<sequence length="261" mass="27134">MTWRDAPLPTVPLWLATLIAISGEAALLAGIHHWSTAQFTVPPVPELPLEVSLVAAPPVLTDAAVVSAASVPPPKSAPPPPPPVAEPEPPPMPMPIKPAVAASPAPSVPVQIKPVKPRKKPVVKKPKSPAVARPVAPAPQSAKSPARRATRATHPRRATASPAPIAAAPVTSSPAAYLSNPAPIYPTSARQQGVEGTVQLRVLVNASGQASVVQVARSAGANALDQAAVQAVRRWRFQPARRNGAAISAWVQVPIRFKLNR</sequence>
<evidence type="ECO:0000256" key="2">
    <source>
        <dbReference type="ARBA" id="ARBA00006555"/>
    </source>
</evidence>
<dbReference type="PRINTS" id="PR01374">
    <property type="entry name" value="TONBPROTEIN"/>
</dbReference>
<feature type="compositionally biased region" description="Low complexity" evidence="11">
    <location>
        <begin position="158"/>
        <end position="167"/>
    </location>
</feature>
<dbReference type="GO" id="GO:0015031">
    <property type="term" value="P:protein transport"/>
    <property type="evidence" value="ECO:0007669"/>
    <property type="project" value="UniProtKB-UniRule"/>
</dbReference>
<evidence type="ECO:0000256" key="11">
    <source>
        <dbReference type="SAM" id="MobiDB-lite"/>
    </source>
</evidence>
<keyword evidence="9" id="KW-0472">Membrane</keyword>
<comment type="function">
    <text evidence="10">Interacts with outer membrane receptor proteins that carry out high-affinity binding and energy dependent uptake into the periplasmic space of specific substrates. It could act to transduce energy from the cytoplasmic membrane to specific energy-requiring processes in the outer membrane, resulting in the release into the periplasm of ligands bound by these outer membrane proteins.</text>
</comment>
<evidence type="ECO:0000313" key="14">
    <source>
        <dbReference type="Proteomes" id="UP000548632"/>
    </source>
</evidence>
<protein>
    <recommendedName>
        <fullName evidence="10">Protein TonB</fullName>
    </recommendedName>
</protein>
<evidence type="ECO:0000259" key="12">
    <source>
        <dbReference type="PROSITE" id="PS52015"/>
    </source>
</evidence>
<keyword evidence="3 10" id="KW-0813">Transport</keyword>
<comment type="caution">
    <text evidence="13">The sequence shown here is derived from an EMBL/GenBank/DDBJ whole genome shotgun (WGS) entry which is preliminary data.</text>
</comment>
<dbReference type="InterPro" id="IPR003538">
    <property type="entry name" value="TonB"/>
</dbReference>
<dbReference type="GO" id="GO:0015891">
    <property type="term" value="P:siderophore transport"/>
    <property type="evidence" value="ECO:0007669"/>
    <property type="project" value="InterPro"/>
</dbReference>
<feature type="compositionally biased region" description="Basic residues" evidence="11">
    <location>
        <begin position="145"/>
        <end position="157"/>
    </location>
</feature>
<name>A0A839HFG4_9GAMM</name>
<feature type="compositionally biased region" description="Basic residues" evidence="11">
    <location>
        <begin position="115"/>
        <end position="127"/>
    </location>
</feature>
<dbReference type="GO" id="GO:0031992">
    <property type="term" value="F:energy transducer activity"/>
    <property type="evidence" value="ECO:0007669"/>
    <property type="project" value="InterPro"/>
</dbReference>
<feature type="compositionally biased region" description="Low complexity" evidence="11">
    <location>
        <begin position="128"/>
        <end position="142"/>
    </location>
</feature>
<organism evidence="13 14">
    <name type="scientific">Thiospirillum jenense</name>
    <dbReference type="NCBI Taxonomy" id="1653858"/>
    <lineage>
        <taxon>Bacteria</taxon>
        <taxon>Pseudomonadati</taxon>
        <taxon>Pseudomonadota</taxon>
        <taxon>Gammaproteobacteria</taxon>
        <taxon>Chromatiales</taxon>
        <taxon>Chromatiaceae</taxon>
        <taxon>Thiospirillum</taxon>
    </lineage>
</organism>
<feature type="region of interest" description="Disordered" evidence="11">
    <location>
        <begin position="69"/>
        <end position="167"/>
    </location>
</feature>
<keyword evidence="14" id="KW-1185">Reference proteome</keyword>
<dbReference type="GO" id="GO:0030288">
    <property type="term" value="C:outer membrane-bounded periplasmic space"/>
    <property type="evidence" value="ECO:0007669"/>
    <property type="project" value="InterPro"/>
</dbReference>
<keyword evidence="10" id="KW-0735">Signal-anchor</keyword>
<keyword evidence="7 10" id="KW-0653">Protein transport</keyword>
<dbReference type="Proteomes" id="UP000548632">
    <property type="component" value="Unassembled WGS sequence"/>
</dbReference>
<dbReference type="SUPFAM" id="SSF74653">
    <property type="entry name" value="TolA/TonB C-terminal domain"/>
    <property type="match status" value="1"/>
</dbReference>
<dbReference type="InterPro" id="IPR037682">
    <property type="entry name" value="TonB_C"/>
</dbReference>
<comment type="similarity">
    <text evidence="2 10">Belongs to the TonB family.</text>
</comment>